<reference evidence="3 4" key="1">
    <citation type="journal article" date="2021" name="Plant Biotechnol. J.">
        <title>Multi-omics assisted identification of the key and species-specific regulatory components of drought-tolerant mechanisms in Gossypium stocksii.</title>
        <authorList>
            <person name="Yu D."/>
            <person name="Ke L."/>
            <person name="Zhang D."/>
            <person name="Wu Y."/>
            <person name="Sun Y."/>
            <person name="Mei J."/>
            <person name="Sun J."/>
            <person name="Sun Y."/>
        </authorList>
    </citation>
    <scope>NUCLEOTIDE SEQUENCE [LARGE SCALE GENOMIC DNA]</scope>
    <source>
        <strain evidence="4">cv. E1</strain>
        <tissue evidence="3">Leaf</tissue>
    </source>
</reference>
<dbReference type="InterPro" id="IPR025558">
    <property type="entry name" value="DUF4283"/>
</dbReference>
<dbReference type="Pfam" id="PF14111">
    <property type="entry name" value="DUF4283"/>
    <property type="match status" value="1"/>
</dbReference>
<dbReference type="Proteomes" id="UP000828251">
    <property type="component" value="Unassembled WGS sequence"/>
</dbReference>
<gene>
    <name evidence="3" type="ORF">J1N35_004660</name>
</gene>
<evidence type="ECO:0000313" key="3">
    <source>
        <dbReference type="EMBL" id="KAH1121500.1"/>
    </source>
</evidence>
<dbReference type="AlphaFoldDB" id="A0A9D3WEK0"/>
<comment type="caution">
    <text evidence="3">The sequence shown here is derived from an EMBL/GenBank/DDBJ whole genome shotgun (WGS) entry which is preliminary data.</text>
</comment>
<evidence type="ECO:0000313" key="4">
    <source>
        <dbReference type="Proteomes" id="UP000828251"/>
    </source>
</evidence>
<protein>
    <recommendedName>
        <fullName evidence="2">DUF4283 domain-containing protein</fullName>
    </recommendedName>
</protein>
<evidence type="ECO:0000259" key="2">
    <source>
        <dbReference type="Pfam" id="PF14111"/>
    </source>
</evidence>
<sequence length="101" mass="11898">MVNLHLANEEEEAFREDPKNSTDDLQFCLMGSCLTDSVVHFPSLRNTLDDHWHPIEGIAIMDLGEKRYMFKFFYVVDMNRRNVVVFYQSSPFTTKVRYWGG</sequence>
<name>A0A9D3WEK0_9ROSI</name>
<organism evidence="3 4">
    <name type="scientific">Gossypium stocksii</name>
    <dbReference type="NCBI Taxonomy" id="47602"/>
    <lineage>
        <taxon>Eukaryota</taxon>
        <taxon>Viridiplantae</taxon>
        <taxon>Streptophyta</taxon>
        <taxon>Embryophyta</taxon>
        <taxon>Tracheophyta</taxon>
        <taxon>Spermatophyta</taxon>
        <taxon>Magnoliopsida</taxon>
        <taxon>eudicotyledons</taxon>
        <taxon>Gunneridae</taxon>
        <taxon>Pentapetalae</taxon>
        <taxon>rosids</taxon>
        <taxon>malvids</taxon>
        <taxon>Malvales</taxon>
        <taxon>Malvaceae</taxon>
        <taxon>Malvoideae</taxon>
        <taxon>Gossypium</taxon>
    </lineage>
</organism>
<evidence type="ECO:0000256" key="1">
    <source>
        <dbReference type="SAM" id="MobiDB-lite"/>
    </source>
</evidence>
<feature type="domain" description="DUF4283" evidence="2">
    <location>
        <begin position="22"/>
        <end position="80"/>
    </location>
</feature>
<keyword evidence="4" id="KW-1185">Reference proteome</keyword>
<feature type="region of interest" description="Disordered" evidence="1">
    <location>
        <begin position="1"/>
        <end position="21"/>
    </location>
</feature>
<proteinExistence type="predicted"/>
<accession>A0A9D3WEK0</accession>
<dbReference type="OrthoDB" id="1750606at2759"/>
<dbReference type="EMBL" id="JAIQCV010000002">
    <property type="protein sequence ID" value="KAH1121500.1"/>
    <property type="molecule type" value="Genomic_DNA"/>
</dbReference>